<comment type="subcellular location">
    <subcellularLocation>
        <location evidence="1">Cytoplasm</location>
    </subcellularLocation>
</comment>
<dbReference type="PANTHER" id="PTHR45418:SF4">
    <property type="entry name" value="CANCER_TESTIS ANTIGEN 55"/>
    <property type="match status" value="1"/>
</dbReference>
<organism evidence="3 4">
    <name type="scientific">Microtus ochrogaster</name>
    <name type="common">Prairie vole</name>
    <dbReference type="NCBI Taxonomy" id="79684"/>
    <lineage>
        <taxon>Eukaryota</taxon>
        <taxon>Metazoa</taxon>
        <taxon>Chordata</taxon>
        <taxon>Craniata</taxon>
        <taxon>Vertebrata</taxon>
        <taxon>Euteleostomi</taxon>
        <taxon>Mammalia</taxon>
        <taxon>Eutheria</taxon>
        <taxon>Euarchontoglires</taxon>
        <taxon>Glires</taxon>
        <taxon>Rodentia</taxon>
        <taxon>Myomorpha</taxon>
        <taxon>Muroidea</taxon>
        <taxon>Cricetidae</taxon>
        <taxon>Arvicolinae</taxon>
        <taxon>Microtus</taxon>
    </lineage>
</organism>
<dbReference type="RefSeq" id="XP_013205936.1">
    <property type="nucleotide sequence ID" value="XM_013350482.2"/>
</dbReference>
<dbReference type="GeneID" id="101994880"/>
<accession>A0ABM1APP1</accession>
<proteinExistence type="predicted"/>
<sequence>MHRVISKFRAFFQRKADSEEEREEKQRLLEGAGMFQTMKGVATGSCSGYGYPNEHILNAGVMVSKELLKVKQKGPKAVEIDEIIRGLDAITVGAYCRGHDEPPERHMTVSLDCIKSLMDGVDHINHDLSFSLDIVCKDFEPYKGDLVEIEFSEQGDPQSGKAISVKPLKHYHINEVSITRADGRTGVLEDTVFFTLDSLKLPSGYVPQRDDIVNVVAVQSIQSPYFWRAITMTPVQVS</sequence>
<protein>
    <submittedName>
        <fullName evidence="4">Cancer/testis antigen 55-like</fullName>
    </submittedName>
</protein>
<reference evidence="4" key="1">
    <citation type="submission" date="2025-08" db="UniProtKB">
        <authorList>
            <consortium name="RefSeq"/>
        </authorList>
    </citation>
    <scope>IDENTIFICATION</scope>
</reference>
<keyword evidence="3" id="KW-1185">Reference proteome</keyword>
<evidence type="ECO:0000313" key="4">
    <source>
        <dbReference type="RefSeq" id="XP_013205936.1"/>
    </source>
</evidence>
<name>A0ABM1APP1_MICOH</name>
<keyword evidence="2" id="KW-0963">Cytoplasm</keyword>
<gene>
    <name evidence="4" type="primary">LOC101994880</name>
</gene>
<dbReference type="Proteomes" id="UP000694915">
    <property type="component" value="Chromosome X"/>
</dbReference>
<dbReference type="PANTHER" id="PTHR45418">
    <property type="entry name" value="CANCER/TESTIS ANTIGEN 55"/>
    <property type="match status" value="1"/>
</dbReference>
<evidence type="ECO:0000256" key="2">
    <source>
        <dbReference type="ARBA" id="ARBA00022490"/>
    </source>
</evidence>
<evidence type="ECO:0000313" key="3">
    <source>
        <dbReference type="Proteomes" id="UP000694915"/>
    </source>
</evidence>
<evidence type="ECO:0000256" key="1">
    <source>
        <dbReference type="ARBA" id="ARBA00004496"/>
    </source>
</evidence>